<feature type="transmembrane region" description="Helical" evidence="1">
    <location>
        <begin position="142"/>
        <end position="175"/>
    </location>
</feature>
<evidence type="ECO:0000313" key="3">
    <source>
        <dbReference type="Proteomes" id="UP000009282"/>
    </source>
</evidence>
<sequence>MTKQLQNQPELSGAKTTKANIRHTLIGKLKQWRFGLGERWAQLHANQIIYVLALILFVFADGDIDEQNSTMWLIGLFAFFGMARELWAIFIKVWESTFGRLILLVLYAAIANFTLAVASQKVNIVINADPTQLYHTLGVTTLLILPLWLMIVSVVAMIVIFGLLQIVRLLRGLLVLMRIIGKKAKPKEAFPKTFSIVRLILLAPVSMTMITSLGWYGDQLNLPHTPGFRFTSSAGGIVDKKVATVGLDVIEGELQKENLSEQDRKELLTAKNKLLERLDANVTPDAPENIRKVEPNETLVVDVNDAIVEQTNIKPPKIYFLDTLIASFVYNYEAFEYSHCLKAPDERVVYISDNDVLVVKEDKHTSTGYAFSTRTCIVAN</sequence>
<dbReference type="eggNOG" id="ENOG502ZCJR">
    <property type="taxonomic scope" value="Bacteria"/>
</dbReference>
<evidence type="ECO:0000256" key="1">
    <source>
        <dbReference type="SAM" id="Phobius"/>
    </source>
</evidence>
<dbReference type="OrthoDB" id="6712223at2"/>
<keyword evidence="1" id="KW-1133">Transmembrane helix</keyword>
<protein>
    <submittedName>
        <fullName evidence="2">Uncharacterized protein</fullName>
    </submittedName>
</protein>
<keyword evidence="1" id="KW-0812">Transmembrane</keyword>
<organism evidence="2 3">
    <name type="scientific">Glaciecola nitratireducens (strain JCM 12485 / KCTC 12276 / FR1064)</name>
    <dbReference type="NCBI Taxonomy" id="1085623"/>
    <lineage>
        <taxon>Bacteria</taxon>
        <taxon>Pseudomonadati</taxon>
        <taxon>Pseudomonadota</taxon>
        <taxon>Gammaproteobacteria</taxon>
        <taxon>Alteromonadales</taxon>
        <taxon>Alteromonadaceae</taxon>
        <taxon>Brumicola</taxon>
    </lineage>
</organism>
<keyword evidence="3" id="KW-1185">Reference proteome</keyword>
<dbReference type="KEGG" id="gni:GNIT_1461"/>
<feature type="transmembrane region" description="Helical" evidence="1">
    <location>
        <begin position="196"/>
        <end position="216"/>
    </location>
</feature>
<dbReference type="RefSeq" id="WP_014108454.1">
    <property type="nucleotide sequence ID" value="NC_016041.1"/>
</dbReference>
<dbReference type="HOGENOM" id="CLU_727167_0_0_6"/>
<accession>G4QEP1</accession>
<dbReference type="Proteomes" id="UP000009282">
    <property type="component" value="Chromosome"/>
</dbReference>
<feature type="transmembrane region" description="Helical" evidence="1">
    <location>
        <begin position="40"/>
        <end position="60"/>
    </location>
</feature>
<proteinExistence type="predicted"/>
<reference evidence="2 3" key="1">
    <citation type="journal article" date="2011" name="J. Bacteriol.">
        <title>Complete genome sequence of seawater bacterium Glaciecola nitratireducens FR1064T.</title>
        <authorList>
            <person name="Bian F."/>
            <person name="Qin Q.L."/>
            <person name="Xie B.B."/>
            <person name="Shu Y.L."/>
            <person name="Zhang X.Y."/>
            <person name="Yu Y."/>
            <person name="Chen B."/>
            <person name="Chen X.L."/>
            <person name="Zhou B.C."/>
            <person name="Zhang Y.Z."/>
        </authorList>
    </citation>
    <scope>NUCLEOTIDE SEQUENCE [LARGE SCALE GENOMIC DNA]</scope>
    <source>
        <strain evidence="3">JCM 12485 / KCTC 12276 / FR1064</strain>
    </source>
</reference>
<gene>
    <name evidence="2" type="ordered locus">GNIT_1461</name>
</gene>
<dbReference type="EMBL" id="CP003060">
    <property type="protein sequence ID" value="AEP29580.1"/>
    <property type="molecule type" value="Genomic_DNA"/>
</dbReference>
<keyword evidence="1" id="KW-0472">Membrane</keyword>
<feature type="transmembrane region" description="Helical" evidence="1">
    <location>
        <begin position="101"/>
        <end position="122"/>
    </location>
</feature>
<evidence type="ECO:0000313" key="2">
    <source>
        <dbReference type="EMBL" id="AEP29580.1"/>
    </source>
</evidence>
<name>G4QEP1_GLANF</name>
<feature type="transmembrane region" description="Helical" evidence="1">
    <location>
        <begin position="72"/>
        <end position="94"/>
    </location>
</feature>
<dbReference type="AlphaFoldDB" id="G4QEP1"/>